<dbReference type="AlphaFoldDB" id="A0A7X8YIG9"/>
<name>A0A7X8YIG9_9VIBR</name>
<dbReference type="EMBL" id="JABAIK010000024">
    <property type="protein sequence ID" value="NLS14605.1"/>
    <property type="molecule type" value="Genomic_DNA"/>
</dbReference>
<keyword evidence="3" id="KW-1185">Reference proteome</keyword>
<comment type="caution">
    <text evidence="2">The sequence shown here is derived from an EMBL/GenBank/DDBJ whole genome shotgun (WGS) entry which is preliminary data.</text>
</comment>
<dbReference type="RefSeq" id="WP_168837700.1">
    <property type="nucleotide sequence ID" value="NZ_JABAIK010000024.1"/>
</dbReference>
<keyword evidence="1" id="KW-0472">Membrane</keyword>
<dbReference type="Pfam" id="PF07963">
    <property type="entry name" value="N_methyl"/>
    <property type="match status" value="1"/>
</dbReference>
<gene>
    <name evidence="2" type="ORF">HGP28_17235</name>
</gene>
<protein>
    <submittedName>
        <fullName evidence="2">Prepilin-type N-terminal cleavage/methylation domain-containing protein</fullName>
    </submittedName>
</protein>
<dbReference type="NCBIfam" id="TIGR02532">
    <property type="entry name" value="IV_pilin_GFxxxE"/>
    <property type="match status" value="1"/>
</dbReference>
<evidence type="ECO:0000256" key="1">
    <source>
        <dbReference type="SAM" id="Phobius"/>
    </source>
</evidence>
<dbReference type="Proteomes" id="UP000535589">
    <property type="component" value="Unassembled WGS sequence"/>
</dbReference>
<reference evidence="2 3" key="1">
    <citation type="submission" date="2020-04" db="EMBL/GenBank/DDBJ databases">
        <title>Vibrio sp. SM6, a novel species isolated from seawater.</title>
        <authorList>
            <person name="Wang X."/>
        </authorList>
    </citation>
    <scope>NUCLEOTIDE SEQUENCE [LARGE SCALE GENOMIC DNA]</scope>
    <source>
        <strain evidence="2 3">SM6</strain>
    </source>
</reference>
<keyword evidence="1" id="KW-0812">Transmembrane</keyword>
<proteinExistence type="predicted"/>
<evidence type="ECO:0000313" key="3">
    <source>
        <dbReference type="Proteomes" id="UP000535589"/>
    </source>
</evidence>
<keyword evidence="1" id="KW-1133">Transmembrane helix</keyword>
<feature type="transmembrane region" description="Helical" evidence="1">
    <location>
        <begin position="21"/>
        <end position="44"/>
    </location>
</feature>
<evidence type="ECO:0000313" key="2">
    <source>
        <dbReference type="EMBL" id="NLS14605.1"/>
    </source>
</evidence>
<sequence>MLSGKTARFSLGLRKGFSQGFTLVELVLTLVVASVMVLGITGIIELASRGYVDTVDRERVQSQAQFALEKMMRELRHSVPNSFDTRDNGRCLKFIPISDAGFYARVNDQFQFILAKQHDFNGPLANDWRLIVNPTRYEDVKNKSVSVAGLEKEGVDPNVPYSGHFTLNSSNVIGDSVAQRVYLFSHNNEVEYCLVTSSAAANTLGRLTRSQAGSTHTLAEDVAASESEFEYLPSSLNRVGMINLTLTLEQNGERSVYQQAVAVSNVP</sequence>
<dbReference type="PROSITE" id="PS00409">
    <property type="entry name" value="PROKAR_NTER_METHYL"/>
    <property type="match status" value="1"/>
</dbReference>
<accession>A0A7X8YIG9</accession>
<organism evidence="2 3">
    <name type="scientific">Vibrio agarilyticus</name>
    <dbReference type="NCBI Taxonomy" id="2726741"/>
    <lineage>
        <taxon>Bacteria</taxon>
        <taxon>Pseudomonadati</taxon>
        <taxon>Pseudomonadota</taxon>
        <taxon>Gammaproteobacteria</taxon>
        <taxon>Vibrionales</taxon>
        <taxon>Vibrionaceae</taxon>
        <taxon>Vibrio</taxon>
    </lineage>
</organism>
<dbReference type="InterPro" id="IPR012902">
    <property type="entry name" value="N_methyl_site"/>
</dbReference>